<dbReference type="EMBL" id="RRYP01008905">
    <property type="protein sequence ID" value="TNV79446.1"/>
    <property type="molecule type" value="Genomic_DNA"/>
</dbReference>
<dbReference type="AlphaFoldDB" id="A0A8J8T2T5"/>
<gene>
    <name evidence="1" type="ORF">FGO68_gene6749</name>
</gene>
<comment type="caution">
    <text evidence="1">The sequence shown here is derived from an EMBL/GenBank/DDBJ whole genome shotgun (WGS) entry which is preliminary data.</text>
</comment>
<evidence type="ECO:0000313" key="1">
    <source>
        <dbReference type="EMBL" id="TNV79446.1"/>
    </source>
</evidence>
<proteinExistence type="predicted"/>
<dbReference type="Proteomes" id="UP000785679">
    <property type="component" value="Unassembled WGS sequence"/>
</dbReference>
<protein>
    <submittedName>
        <fullName evidence="1">Uncharacterized protein</fullName>
    </submittedName>
</protein>
<keyword evidence="2" id="KW-1185">Reference proteome</keyword>
<sequence length="377" mass="43389">MESTMMRDIGWGKSYEWGLYNQWKLWKQHGDEEGSEEAAYGDYTNYQNNSMFAQRVQAHLEDQAPNYSPPQIQYNPPQQQIQPQYSVTQLSNSSNQYQYPLRIFVREDKCLTTPLMETPGVEDFNDLIQNITDKQALVNQVNEISTSKGFRLYRHSDTGNTREHRLVLLCSQYGICRCPFMLIYWKDFTKLNGAGDVAYQLMKYRSEHNHQLVSPSANSNDMATQNLFEDLQRQATSILQQTQSLMIQHQQQQQQLQNAYTLSSLTNPTFPTQNFQMPNFPSISAQQGSYTHNGFSNLSGTITANQLLPDNPFQLNNSPHESSTNNNSPIFQFGAENPLTANFGNEVNSQQQQVQKGYKLEECVQKKRKEQQVMPKS</sequence>
<name>A0A8J8T2T5_HALGN</name>
<organism evidence="1 2">
    <name type="scientific">Halteria grandinella</name>
    <dbReference type="NCBI Taxonomy" id="5974"/>
    <lineage>
        <taxon>Eukaryota</taxon>
        <taxon>Sar</taxon>
        <taxon>Alveolata</taxon>
        <taxon>Ciliophora</taxon>
        <taxon>Intramacronucleata</taxon>
        <taxon>Spirotrichea</taxon>
        <taxon>Stichotrichia</taxon>
        <taxon>Sporadotrichida</taxon>
        <taxon>Halteriidae</taxon>
        <taxon>Halteria</taxon>
    </lineage>
</organism>
<reference evidence="1" key="1">
    <citation type="submission" date="2019-06" db="EMBL/GenBank/DDBJ databases">
        <authorList>
            <person name="Zheng W."/>
        </authorList>
    </citation>
    <scope>NUCLEOTIDE SEQUENCE</scope>
    <source>
        <strain evidence="1">QDHG01</strain>
    </source>
</reference>
<accession>A0A8J8T2T5</accession>
<evidence type="ECO:0000313" key="2">
    <source>
        <dbReference type="Proteomes" id="UP000785679"/>
    </source>
</evidence>